<dbReference type="Pfam" id="PF02615">
    <property type="entry name" value="Ldh_2"/>
    <property type="match status" value="1"/>
</dbReference>
<dbReference type="Gene3D" id="3.30.1370.60">
    <property type="entry name" value="Hypothetical oxidoreductase yiak, domain 2"/>
    <property type="match status" value="1"/>
</dbReference>
<protein>
    <submittedName>
        <fullName evidence="3">Ldh family oxidoreductase</fullName>
    </submittedName>
</protein>
<keyword evidence="4" id="KW-1185">Reference proteome</keyword>
<dbReference type="Proteomes" id="UP001165561">
    <property type="component" value="Unassembled WGS sequence"/>
</dbReference>
<proteinExistence type="inferred from homology"/>
<name>A0ABT5TXH4_9MICO</name>
<dbReference type="InterPro" id="IPR043143">
    <property type="entry name" value="Mal/L-sulf/L-lact_DH-like_NADP"/>
</dbReference>
<feature type="non-terminal residue" evidence="3">
    <location>
        <position position="1"/>
    </location>
</feature>
<organism evidence="3 4">
    <name type="scientific">Georgenia halotolerans</name>
    <dbReference type="NCBI Taxonomy" id="3028317"/>
    <lineage>
        <taxon>Bacteria</taxon>
        <taxon>Bacillati</taxon>
        <taxon>Actinomycetota</taxon>
        <taxon>Actinomycetes</taxon>
        <taxon>Micrococcales</taxon>
        <taxon>Bogoriellaceae</taxon>
        <taxon>Georgenia</taxon>
    </lineage>
</organism>
<dbReference type="SUPFAM" id="SSF89733">
    <property type="entry name" value="L-sulfolactate dehydrogenase-like"/>
    <property type="match status" value="1"/>
</dbReference>
<gene>
    <name evidence="3" type="ORF">PU560_09355</name>
</gene>
<evidence type="ECO:0000313" key="3">
    <source>
        <dbReference type="EMBL" id="MDD9206669.1"/>
    </source>
</evidence>
<dbReference type="EMBL" id="JARACI010000947">
    <property type="protein sequence ID" value="MDD9206669.1"/>
    <property type="molecule type" value="Genomic_DNA"/>
</dbReference>
<keyword evidence="2" id="KW-0560">Oxidoreductase</keyword>
<dbReference type="InterPro" id="IPR036111">
    <property type="entry name" value="Mal/L-sulfo/L-lacto_DH-like_sf"/>
</dbReference>
<sequence>ALPADVPGNVVVDMATSAVAGGKVRFAHGSGEQVPSGWLVDRDGNPTTDPSAYLNGGALMPLGGDQGHKGYGLSFAVESLAAVLSGIGYGADPAGFPNDGILMVLLNISMFRSLEGFRAEMAEFTAYVKASPPAPGFTEVLYPGELEQRRRRERLKTGIDVPEKIYDQLQHLQHLQQRAHG</sequence>
<dbReference type="PANTHER" id="PTHR11091">
    <property type="entry name" value="OXIDOREDUCTASE-RELATED"/>
    <property type="match status" value="1"/>
</dbReference>
<dbReference type="InterPro" id="IPR003767">
    <property type="entry name" value="Malate/L-lactate_DH-like"/>
</dbReference>
<reference evidence="3" key="1">
    <citation type="submission" date="2023-02" db="EMBL/GenBank/DDBJ databases">
        <title>Georgenia sp.10Sc9-8, isolated from a soil sample collected from the Taklamakan desert.</title>
        <authorList>
            <person name="Liu S."/>
        </authorList>
    </citation>
    <scope>NUCLEOTIDE SEQUENCE</scope>
    <source>
        <strain evidence="3">10Sc9-8</strain>
    </source>
</reference>
<evidence type="ECO:0000313" key="4">
    <source>
        <dbReference type="Proteomes" id="UP001165561"/>
    </source>
</evidence>
<dbReference type="PANTHER" id="PTHR11091:SF0">
    <property type="entry name" value="MALATE DEHYDROGENASE"/>
    <property type="match status" value="1"/>
</dbReference>
<evidence type="ECO:0000256" key="2">
    <source>
        <dbReference type="ARBA" id="ARBA00023002"/>
    </source>
</evidence>
<comment type="caution">
    <text evidence="3">The sequence shown here is derived from an EMBL/GenBank/DDBJ whole genome shotgun (WGS) entry which is preliminary data.</text>
</comment>
<evidence type="ECO:0000256" key="1">
    <source>
        <dbReference type="ARBA" id="ARBA00006056"/>
    </source>
</evidence>
<accession>A0ABT5TXH4</accession>
<comment type="similarity">
    <text evidence="1">Belongs to the LDH2/MDH2 oxidoreductase family.</text>
</comment>